<dbReference type="Pfam" id="PF00085">
    <property type="entry name" value="Thioredoxin"/>
    <property type="match status" value="1"/>
</dbReference>
<gene>
    <name evidence="2" type="ORF">EYB31_07525</name>
</gene>
<dbReference type="InterPro" id="IPR013766">
    <property type="entry name" value="Thioredoxin_domain"/>
</dbReference>
<sequence>MRKLIECTERELLQALESGESRTVFFYTPFCGTCKLTERMLDIILQMEPPREIWKCNVNFSPQLCREWQIASVPCLLQIVNGEPGGRLYRVQSVDALYAWLEAASFGNKR</sequence>
<dbReference type="RefSeq" id="WP_131012673.1">
    <property type="nucleotide sequence ID" value="NZ_SIRE01000005.1"/>
</dbReference>
<dbReference type="InterPro" id="IPR036249">
    <property type="entry name" value="Thioredoxin-like_sf"/>
</dbReference>
<proteinExistence type="predicted"/>
<protein>
    <submittedName>
        <fullName evidence="2">Thioredoxin</fullName>
    </submittedName>
</protein>
<dbReference type="AlphaFoldDB" id="A0A4Q9DW84"/>
<dbReference type="SUPFAM" id="SSF52833">
    <property type="entry name" value="Thioredoxin-like"/>
    <property type="match status" value="1"/>
</dbReference>
<dbReference type="EMBL" id="SIRE01000005">
    <property type="protein sequence ID" value="TBL80259.1"/>
    <property type="molecule type" value="Genomic_DNA"/>
</dbReference>
<accession>A0A4Q9DW84</accession>
<evidence type="ECO:0000313" key="2">
    <source>
        <dbReference type="EMBL" id="TBL80259.1"/>
    </source>
</evidence>
<evidence type="ECO:0000313" key="3">
    <source>
        <dbReference type="Proteomes" id="UP000293142"/>
    </source>
</evidence>
<dbReference type="CDD" id="cd02947">
    <property type="entry name" value="TRX_family"/>
    <property type="match status" value="1"/>
</dbReference>
<reference evidence="2 3" key="1">
    <citation type="submission" date="2019-02" db="EMBL/GenBank/DDBJ databases">
        <title>Paenibacillus sp. nov., isolated from surface-sterilized tissue of Thalictrum simplex L.</title>
        <authorList>
            <person name="Tuo L."/>
        </authorList>
    </citation>
    <scope>NUCLEOTIDE SEQUENCE [LARGE SCALE GENOMIC DNA]</scope>
    <source>
        <strain evidence="2 3">N2SHLJ1</strain>
    </source>
</reference>
<dbReference type="OrthoDB" id="5784238at2"/>
<evidence type="ECO:0000259" key="1">
    <source>
        <dbReference type="Pfam" id="PF00085"/>
    </source>
</evidence>
<organism evidence="2 3">
    <name type="scientific">Paenibacillus thalictri</name>
    <dbReference type="NCBI Taxonomy" id="2527873"/>
    <lineage>
        <taxon>Bacteria</taxon>
        <taxon>Bacillati</taxon>
        <taxon>Bacillota</taxon>
        <taxon>Bacilli</taxon>
        <taxon>Bacillales</taxon>
        <taxon>Paenibacillaceae</taxon>
        <taxon>Paenibacillus</taxon>
    </lineage>
</organism>
<dbReference type="Gene3D" id="3.40.30.10">
    <property type="entry name" value="Glutaredoxin"/>
    <property type="match status" value="1"/>
</dbReference>
<dbReference type="Proteomes" id="UP000293142">
    <property type="component" value="Unassembled WGS sequence"/>
</dbReference>
<comment type="caution">
    <text evidence="2">The sequence shown here is derived from an EMBL/GenBank/DDBJ whole genome shotgun (WGS) entry which is preliminary data.</text>
</comment>
<feature type="domain" description="Thioredoxin" evidence="1">
    <location>
        <begin position="12"/>
        <end position="102"/>
    </location>
</feature>
<name>A0A4Q9DW84_9BACL</name>
<keyword evidence="3" id="KW-1185">Reference proteome</keyword>